<feature type="compositionally biased region" description="Basic and acidic residues" evidence="1">
    <location>
        <begin position="112"/>
        <end position="122"/>
    </location>
</feature>
<protein>
    <submittedName>
        <fullName evidence="4">SPOR domain-containing protein</fullName>
    </submittedName>
</protein>
<feature type="region of interest" description="Disordered" evidence="1">
    <location>
        <begin position="279"/>
        <end position="310"/>
    </location>
</feature>
<feature type="domain" description="SPOR" evidence="3">
    <location>
        <begin position="538"/>
        <end position="623"/>
    </location>
</feature>
<evidence type="ECO:0000256" key="2">
    <source>
        <dbReference type="SAM" id="Phobius"/>
    </source>
</evidence>
<feature type="compositionally biased region" description="Basic and acidic residues" evidence="1">
    <location>
        <begin position="132"/>
        <end position="146"/>
    </location>
</feature>
<dbReference type="InterPro" id="IPR036680">
    <property type="entry name" value="SPOR-like_sf"/>
</dbReference>
<keyword evidence="2" id="KW-0472">Membrane</keyword>
<name>A0AAW5R5R7_9HYPH</name>
<sequence length="623" mass="65747">MSDTRYPKRSVPGEYDELADTPSSSSDLPADDPLVELARLIDEDPFADFNSRRREPSVSPETGRQAYESHPVEPESPIEAESDVPVEAYDARYAQHVEPELPPSDDLADATEYDRESTERLYADLAAASQRVEPRFGGDYRQHETYDEPVQQHQAWPADDYEQPSQPPQSAQPPLPQGHAIHRAPADEPEAYRAAPDYADHEPYAAAPELRGADYTDDVYAESEPVYDESGHIPPYDGEVPVEPEGRRKGTLIVAGLLGLIVLGGASALVYRGIFGESTSGPPPVIRADNAPSKLEPETSGAEEAPQQGKLVYDRVGGNAANDEARLVSREEPVADVGGRQVRVIDPNQGQTQAQGAGLRGTAPTGDSPADGAAGEELPKRVRTVVVKPDGTIVGEIEAPKPAEPLQPAPLQPAPLPGTPQPSEPEQTAAAETQQPATTGVPIPEPRPADLASSQPAAGQAAPAPAPSAARNQPGTSFVPPAAPAPAQPQSGQPLQLNPNVVATLPTGQQNTAPAPAPTQTTTTAAAPTQPAEAQTTTFPPGSYVVQVAASRSEQDARGTAASISQRYSGQLSGYSPAVERADLGDRGIYYRVGVGPMRSQGDANALCSKLKSAGLDCFVRRN</sequence>
<feature type="compositionally biased region" description="Acidic residues" evidence="1">
    <location>
        <begin position="215"/>
        <end position="227"/>
    </location>
</feature>
<feature type="transmembrane region" description="Helical" evidence="2">
    <location>
        <begin position="252"/>
        <end position="274"/>
    </location>
</feature>
<comment type="caution">
    <text evidence="4">The sequence shown here is derived from an EMBL/GenBank/DDBJ whole genome shotgun (WGS) entry which is preliminary data.</text>
</comment>
<feature type="region of interest" description="Disordered" evidence="1">
    <location>
        <begin position="1"/>
        <end position="33"/>
    </location>
</feature>
<feature type="compositionally biased region" description="Low complexity" evidence="1">
    <location>
        <begin position="452"/>
        <end position="470"/>
    </location>
</feature>
<gene>
    <name evidence="4" type="ORF">MUB46_19350</name>
</gene>
<evidence type="ECO:0000313" key="5">
    <source>
        <dbReference type="Proteomes" id="UP001320898"/>
    </source>
</evidence>
<evidence type="ECO:0000259" key="3">
    <source>
        <dbReference type="PROSITE" id="PS51724"/>
    </source>
</evidence>
<organism evidence="4 5">
    <name type="scientific">Microbaculum marinisediminis</name>
    <dbReference type="NCBI Taxonomy" id="2931392"/>
    <lineage>
        <taxon>Bacteria</taxon>
        <taxon>Pseudomonadati</taxon>
        <taxon>Pseudomonadota</taxon>
        <taxon>Alphaproteobacteria</taxon>
        <taxon>Hyphomicrobiales</taxon>
        <taxon>Tepidamorphaceae</taxon>
        <taxon>Microbaculum</taxon>
    </lineage>
</organism>
<evidence type="ECO:0000256" key="1">
    <source>
        <dbReference type="SAM" id="MobiDB-lite"/>
    </source>
</evidence>
<evidence type="ECO:0000313" key="4">
    <source>
        <dbReference type="EMBL" id="MCT8974026.1"/>
    </source>
</evidence>
<dbReference type="InterPro" id="IPR007730">
    <property type="entry name" value="SPOR-like_dom"/>
</dbReference>
<dbReference type="GO" id="GO:0042834">
    <property type="term" value="F:peptidoglycan binding"/>
    <property type="evidence" value="ECO:0007669"/>
    <property type="project" value="InterPro"/>
</dbReference>
<feature type="region of interest" description="Disordered" evidence="1">
    <location>
        <begin position="322"/>
        <end position="539"/>
    </location>
</feature>
<feature type="compositionally biased region" description="Basic and acidic residues" evidence="1">
    <location>
        <begin position="89"/>
        <end position="99"/>
    </location>
</feature>
<proteinExistence type="predicted"/>
<feature type="compositionally biased region" description="Basic and acidic residues" evidence="1">
    <location>
        <begin position="323"/>
        <end position="333"/>
    </location>
</feature>
<feature type="compositionally biased region" description="Low complexity" evidence="1">
    <location>
        <begin position="506"/>
        <end position="539"/>
    </location>
</feature>
<dbReference type="EMBL" id="JALIDZ010000010">
    <property type="protein sequence ID" value="MCT8974026.1"/>
    <property type="molecule type" value="Genomic_DNA"/>
</dbReference>
<dbReference type="Pfam" id="PF05036">
    <property type="entry name" value="SPOR"/>
    <property type="match status" value="1"/>
</dbReference>
<accession>A0AAW5R5R7</accession>
<keyword evidence="2" id="KW-1133">Transmembrane helix</keyword>
<feature type="compositionally biased region" description="Pro residues" evidence="1">
    <location>
        <begin position="165"/>
        <end position="176"/>
    </location>
</feature>
<dbReference type="Gene3D" id="3.30.70.1070">
    <property type="entry name" value="Sporulation related repeat"/>
    <property type="match status" value="1"/>
</dbReference>
<dbReference type="AlphaFoldDB" id="A0AAW5R5R7"/>
<keyword evidence="2" id="KW-0812">Transmembrane</keyword>
<dbReference type="SUPFAM" id="SSF110997">
    <property type="entry name" value="Sporulation related repeat"/>
    <property type="match status" value="1"/>
</dbReference>
<feature type="region of interest" description="Disordered" evidence="1">
    <location>
        <begin position="45"/>
        <end position="244"/>
    </location>
</feature>
<dbReference type="Proteomes" id="UP001320898">
    <property type="component" value="Unassembled WGS sequence"/>
</dbReference>
<keyword evidence="5" id="KW-1185">Reference proteome</keyword>
<feature type="compositionally biased region" description="Pro residues" evidence="1">
    <location>
        <begin position="402"/>
        <end position="423"/>
    </location>
</feature>
<feature type="compositionally biased region" description="Low complexity" evidence="1">
    <location>
        <begin position="424"/>
        <end position="439"/>
    </location>
</feature>
<dbReference type="RefSeq" id="WP_261617612.1">
    <property type="nucleotide sequence ID" value="NZ_JALIDZ010000010.1"/>
</dbReference>
<dbReference type="PROSITE" id="PS51724">
    <property type="entry name" value="SPOR"/>
    <property type="match status" value="1"/>
</dbReference>
<reference evidence="4 5" key="1">
    <citation type="submission" date="2022-04" db="EMBL/GenBank/DDBJ databases">
        <authorList>
            <person name="Ye Y.-Q."/>
            <person name="Du Z.-J."/>
        </authorList>
    </citation>
    <scope>NUCLEOTIDE SEQUENCE [LARGE SCALE GENOMIC DNA]</scope>
    <source>
        <strain evidence="4 5">A6E488</strain>
    </source>
</reference>